<comment type="subcellular location">
    <subcellularLocation>
        <location evidence="2">Chromosome</location>
    </subcellularLocation>
    <subcellularLocation>
        <location evidence="1 14">Nucleus</location>
    </subcellularLocation>
</comment>
<evidence type="ECO:0000256" key="4">
    <source>
        <dbReference type="ARBA" id="ARBA00022454"/>
    </source>
</evidence>
<dbReference type="FunFam" id="3.30.1640.10:FF:000002">
    <property type="entry name" value="DNA helicase"/>
    <property type="match status" value="1"/>
</dbReference>
<evidence type="ECO:0000256" key="6">
    <source>
        <dbReference type="ARBA" id="ARBA00022741"/>
    </source>
</evidence>
<keyword evidence="6 13" id="KW-0547">Nucleotide-binding</keyword>
<dbReference type="InterPro" id="IPR031327">
    <property type="entry name" value="MCM"/>
</dbReference>
<dbReference type="Pfam" id="PF17207">
    <property type="entry name" value="MCM_OB"/>
    <property type="match status" value="1"/>
</dbReference>
<dbReference type="OrthoDB" id="1882346at2759"/>
<organism evidence="17 18">
    <name type="scientific">Aedes aegypti</name>
    <name type="common">Yellowfever mosquito</name>
    <name type="synonym">Culex aegypti</name>
    <dbReference type="NCBI Taxonomy" id="7159"/>
    <lineage>
        <taxon>Eukaryota</taxon>
        <taxon>Metazoa</taxon>
        <taxon>Ecdysozoa</taxon>
        <taxon>Arthropoda</taxon>
        <taxon>Hexapoda</taxon>
        <taxon>Insecta</taxon>
        <taxon>Pterygota</taxon>
        <taxon>Neoptera</taxon>
        <taxon>Endopterygota</taxon>
        <taxon>Diptera</taxon>
        <taxon>Nematocera</taxon>
        <taxon>Culicoidea</taxon>
        <taxon>Culicidae</taxon>
        <taxon>Culicinae</taxon>
        <taxon>Aedini</taxon>
        <taxon>Aedes</taxon>
        <taxon>Stegomyia</taxon>
    </lineage>
</organism>
<evidence type="ECO:0000256" key="10">
    <source>
        <dbReference type="ARBA" id="ARBA00023125"/>
    </source>
</evidence>
<dbReference type="EMBL" id="CH477801">
    <property type="protein sequence ID" value="EAT36086.1"/>
    <property type="molecule type" value="Genomic_DNA"/>
</dbReference>
<dbReference type="InterPro" id="IPR041562">
    <property type="entry name" value="MCM_lid"/>
</dbReference>
<dbReference type="CTD" id="4172"/>
<evidence type="ECO:0000256" key="15">
    <source>
        <dbReference type="SAM" id="MobiDB-lite"/>
    </source>
</evidence>
<keyword evidence="12" id="KW-0131">Cell cycle</keyword>
<dbReference type="VEuPathDB" id="VectorBase:AAEL011811"/>
<dbReference type="GO" id="GO:0005634">
    <property type="term" value="C:nucleus"/>
    <property type="evidence" value="ECO:0007669"/>
    <property type="project" value="UniProtKB-SubCell"/>
</dbReference>
<evidence type="ECO:0000256" key="11">
    <source>
        <dbReference type="ARBA" id="ARBA00023242"/>
    </source>
</evidence>
<name>Q16NY8_AEDAE</name>
<dbReference type="InterPro" id="IPR033762">
    <property type="entry name" value="MCM_OB"/>
</dbReference>
<evidence type="ECO:0000256" key="9">
    <source>
        <dbReference type="ARBA" id="ARBA00022840"/>
    </source>
</evidence>
<dbReference type="OMA" id="EANHIMV"/>
<dbReference type="InterPro" id="IPR003593">
    <property type="entry name" value="AAA+_ATPase"/>
</dbReference>
<dbReference type="Gene3D" id="3.40.50.300">
    <property type="entry name" value="P-loop containing nucleotide triphosphate hydrolases"/>
    <property type="match status" value="1"/>
</dbReference>
<dbReference type="SUPFAM" id="SSF50249">
    <property type="entry name" value="Nucleic acid-binding proteins"/>
    <property type="match status" value="1"/>
</dbReference>
<dbReference type="PANTHER" id="PTHR11630:SF46">
    <property type="entry name" value="DNA REPLICATION LICENSING FACTOR MCM3-RELATED"/>
    <property type="match status" value="1"/>
</dbReference>
<dbReference type="AlphaFoldDB" id="Q16NY8"/>
<dbReference type="InterPro" id="IPR008046">
    <property type="entry name" value="Mcm3"/>
</dbReference>
<dbReference type="HOGENOM" id="CLU_000995_6_0_1"/>
<dbReference type="Pfam" id="PF17855">
    <property type="entry name" value="MCM_lid"/>
    <property type="match status" value="1"/>
</dbReference>
<dbReference type="CDD" id="cd17754">
    <property type="entry name" value="MCM3"/>
    <property type="match status" value="1"/>
</dbReference>
<keyword evidence="11 14" id="KW-0539">Nucleus</keyword>
<feature type="region of interest" description="Disordered" evidence="15">
    <location>
        <begin position="657"/>
        <end position="739"/>
    </location>
</feature>
<dbReference type="GO" id="GO:0006271">
    <property type="term" value="P:DNA strand elongation involved in DNA replication"/>
    <property type="evidence" value="ECO:0007669"/>
    <property type="project" value="TreeGrafter"/>
</dbReference>
<evidence type="ECO:0000259" key="16">
    <source>
        <dbReference type="PROSITE" id="PS50051"/>
    </source>
</evidence>
<reference evidence="17" key="2">
    <citation type="journal article" date="2007" name="Science">
        <title>Genome sequence of Aedes aegypti, a major arbovirus vector.</title>
        <authorList>
            <person name="Nene V."/>
            <person name="Wortman J.R."/>
            <person name="Lawson D."/>
            <person name="Haas B."/>
            <person name="Kodira C."/>
            <person name="Tu Z.J."/>
            <person name="Loftus B."/>
            <person name="Xi Z."/>
            <person name="Megy K."/>
            <person name="Grabherr M."/>
            <person name="Ren Q."/>
            <person name="Zdobnov E.M."/>
            <person name="Lobo N.F."/>
            <person name="Campbell K.S."/>
            <person name="Brown S.E."/>
            <person name="Bonaldo M.F."/>
            <person name="Zhu J."/>
            <person name="Sinkins S.P."/>
            <person name="Hogenkamp D.G."/>
            <person name="Amedeo P."/>
            <person name="Arensburger P."/>
            <person name="Atkinson P.W."/>
            <person name="Bidwell S."/>
            <person name="Biedler J."/>
            <person name="Birney E."/>
            <person name="Bruggner R.V."/>
            <person name="Costas J."/>
            <person name="Coy M.R."/>
            <person name="Crabtree J."/>
            <person name="Crawford M."/>
            <person name="Debruyn B."/>
            <person name="Decaprio D."/>
            <person name="Eiglmeier K."/>
            <person name="Eisenstadt E."/>
            <person name="El-Dorry H."/>
            <person name="Gelbart W.M."/>
            <person name="Gomes S.L."/>
            <person name="Hammond M."/>
            <person name="Hannick L.I."/>
            <person name="Hogan J.R."/>
            <person name="Holmes M.H."/>
            <person name="Jaffe D."/>
            <person name="Johnston J.S."/>
            <person name="Kennedy R.C."/>
            <person name="Koo H."/>
            <person name="Kravitz S."/>
            <person name="Kriventseva E.V."/>
            <person name="Kulp D."/>
            <person name="Labutti K."/>
            <person name="Lee E."/>
            <person name="Li S."/>
            <person name="Lovin D.D."/>
            <person name="Mao C."/>
            <person name="Mauceli E."/>
            <person name="Menck C.F."/>
            <person name="Miller J.R."/>
            <person name="Montgomery P."/>
            <person name="Mori A."/>
            <person name="Nascimento A.L."/>
            <person name="Naveira H.F."/>
            <person name="Nusbaum C."/>
            <person name="O'leary S."/>
            <person name="Orvis J."/>
            <person name="Pertea M."/>
            <person name="Quesneville H."/>
            <person name="Reidenbach K.R."/>
            <person name="Rogers Y.H."/>
            <person name="Roth C.W."/>
            <person name="Schneider J.R."/>
            <person name="Schatz M."/>
            <person name="Shumway M."/>
            <person name="Stanke M."/>
            <person name="Stinson E.O."/>
            <person name="Tubio J.M."/>
            <person name="Vanzee J.P."/>
            <person name="Verjovski-Almeida S."/>
            <person name="Werner D."/>
            <person name="White O."/>
            <person name="Wyder S."/>
            <person name="Zeng Q."/>
            <person name="Zhao Q."/>
            <person name="Zhao Y."/>
            <person name="Hill C.A."/>
            <person name="Raikhel A.S."/>
            <person name="Soares M.B."/>
            <person name="Knudson D.L."/>
            <person name="Lee N.H."/>
            <person name="Galagan J."/>
            <person name="Salzberg S.L."/>
            <person name="Paulsen I.T."/>
            <person name="Dimopoulos G."/>
            <person name="Collins F.H."/>
            <person name="Birren B."/>
            <person name="Fraser-Liggett C.M."/>
            <person name="Severson D.W."/>
        </authorList>
    </citation>
    <scope>NUCLEOTIDE SEQUENCE [LARGE SCALE GENOMIC DNA]</scope>
    <source>
        <strain evidence="17">Liverpool</strain>
    </source>
</reference>
<evidence type="ECO:0000256" key="14">
    <source>
        <dbReference type="RuleBase" id="RU368061"/>
    </source>
</evidence>
<dbReference type="GO" id="GO:0000727">
    <property type="term" value="P:double-strand break repair via break-induced replication"/>
    <property type="evidence" value="ECO:0007669"/>
    <property type="project" value="TreeGrafter"/>
</dbReference>
<sequence>MADEDQRIRDVQREYLDFLDDEEDQGTYTAHVRKMVTDNAKRLVVNVNDLRRKNPARAQALLNSAFDEQLAFSRALKEYVSTVDPSYAKTHEDFFVAFEGSFGNKHVTPRSLTSRFLGNLVCVEGIVTKVSLIRPKVVKSVHYCPATKKVMERRYTDLTSFDAVPSSAVYPSKDDDGNILETEFGLSVYKDHQTLSIQEMPEKAPAGQLPRSVDVICDDDLVDRCKPGDRVQIVGNYRCLPGKQGGYTTGTFRTILIANNISQLNKESTLNVTREEINLCKKLAKHHDIFDVLSKSLAPSIHGHEYVKKAILCLLLGGIEKNLANGTRLRGDINVLLIGDPSVAKSQLLRYVLNTAPRAITTTGRGSSGVGLTAAVTTDQETGERRLEAGAMVLADRGVVCIDEFDKMSDIDRTAIHEVMEQGRVTISKAGIHAALNARCSVLAAANPVYGRYDQYKTPMENIGLQDSLLSRFDLLFVMLDVIDSDHDRMISDHVVRMHRYRNPKEQDGDVLPMGGTAVDMLSTINPETRDEKETPMYEKYDPLLHGNTRKKTDQILSVDFMRKYIHIAKCLKPKLTEAACELISNEYSRLRSQDMMDSGVARTQPVTARTLETLIRLSTAHAKARMARTVTEKDAQAAIELIQFAYFKKVLEKEKKKRKRAEDDSEGEEQEEDDEEETPSGTQSARASRRAKRTRTEDQELSDTEELVTPAPDAGDLTKRPTISAPRTSGSTPSTVPMETEEVAEISEDRFKIFKQGVSQAFRQAREQSMAVPRLTKHIDENSGAEAFSAGEVKAAIARMTDHNQIMMHDDVVFLI</sequence>
<dbReference type="SMART" id="SM00350">
    <property type="entry name" value="MCM"/>
    <property type="match status" value="1"/>
</dbReference>
<dbReference type="eggNOG" id="KOG0479">
    <property type="taxonomic scope" value="Eukaryota"/>
</dbReference>
<feature type="domain" description="MCM C-terminal AAA(+) ATPase" evidence="16">
    <location>
        <begin position="289"/>
        <end position="495"/>
    </location>
</feature>
<dbReference type="GO" id="GO:0003697">
    <property type="term" value="F:single-stranded DNA binding"/>
    <property type="evidence" value="ECO:0007669"/>
    <property type="project" value="TreeGrafter"/>
</dbReference>
<dbReference type="GO" id="GO:0005524">
    <property type="term" value="F:ATP binding"/>
    <property type="evidence" value="ECO:0007669"/>
    <property type="project" value="UniProtKB-UniRule"/>
</dbReference>
<dbReference type="PANTHER" id="PTHR11630">
    <property type="entry name" value="DNA REPLICATION LICENSING FACTOR MCM FAMILY MEMBER"/>
    <property type="match status" value="1"/>
</dbReference>
<accession>Q16NY8</accession>
<dbReference type="InterPro" id="IPR012340">
    <property type="entry name" value="NA-bd_OB-fold"/>
</dbReference>
<dbReference type="PRINTS" id="PR01659">
    <property type="entry name" value="MCMPROTEIN3"/>
</dbReference>
<dbReference type="PROSITE" id="PS00847">
    <property type="entry name" value="MCM_1"/>
    <property type="match status" value="1"/>
</dbReference>
<dbReference type="SUPFAM" id="SSF52540">
    <property type="entry name" value="P-loop containing nucleoside triphosphate hydrolases"/>
    <property type="match status" value="1"/>
</dbReference>
<dbReference type="Pfam" id="PF14551">
    <property type="entry name" value="MCM_N"/>
    <property type="match status" value="1"/>
</dbReference>
<evidence type="ECO:0000313" key="18">
    <source>
        <dbReference type="Proteomes" id="UP000682892"/>
    </source>
</evidence>
<keyword evidence="7 14" id="KW-0378">Hydrolase</keyword>
<evidence type="ECO:0000313" key="17">
    <source>
        <dbReference type="EMBL" id="EAT36086.1"/>
    </source>
</evidence>
<dbReference type="Pfam" id="PF23191">
    <property type="entry name" value="WHD_MCM3_C"/>
    <property type="match status" value="1"/>
</dbReference>
<gene>
    <name evidence="17" type="ORF">AaeL_AAEL011811</name>
</gene>
<evidence type="ECO:0000256" key="13">
    <source>
        <dbReference type="RuleBase" id="RU004070"/>
    </source>
</evidence>
<evidence type="ECO:0000256" key="12">
    <source>
        <dbReference type="ARBA" id="ARBA00023306"/>
    </source>
</evidence>
<dbReference type="InterPro" id="IPR027417">
    <property type="entry name" value="P-loop_NTPase"/>
</dbReference>
<keyword evidence="10 13" id="KW-0238">DNA-binding</keyword>
<evidence type="ECO:0000256" key="3">
    <source>
        <dbReference type="ARBA" id="ARBA00008010"/>
    </source>
</evidence>
<reference evidence="17" key="3">
    <citation type="submission" date="2012-09" db="EMBL/GenBank/DDBJ databases">
        <authorList>
            <consortium name="VectorBase"/>
        </authorList>
    </citation>
    <scope>NUCLEOTIDE SEQUENCE</scope>
    <source>
        <strain evidence="17">Liverpool</strain>
    </source>
</reference>
<reference evidence="17" key="1">
    <citation type="submission" date="2005-10" db="EMBL/GenBank/DDBJ databases">
        <authorList>
            <person name="Loftus B.J."/>
            <person name="Nene V.M."/>
            <person name="Hannick L.I."/>
            <person name="Bidwell S."/>
            <person name="Haas B."/>
            <person name="Amedeo P."/>
            <person name="Orvis J."/>
            <person name="Wortman J.R."/>
            <person name="White O.R."/>
            <person name="Salzberg S."/>
            <person name="Shumway M."/>
            <person name="Koo H."/>
            <person name="Zhao Y."/>
            <person name="Holmes M."/>
            <person name="Miller J."/>
            <person name="Schatz M."/>
            <person name="Pop M."/>
            <person name="Pai G."/>
            <person name="Utterback T."/>
            <person name="Rogers Y.-H."/>
            <person name="Kravitz S."/>
            <person name="Fraser C.M."/>
        </authorList>
    </citation>
    <scope>NUCLEOTIDE SEQUENCE</scope>
    <source>
        <strain evidence="17">Liverpool</strain>
    </source>
</reference>
<dbReference type="KEGG" id="aag:5575417"/>
<dbReference type="GO" id="GO:0005694">
    <property type="term" value="C:chromosome"/>
    <property type="evidence" value="ECO:0007669"/>
    <property type="project" value="UniProtKB-SubCell"/>
</dbReference>
<keyword evidence="4" id="KW-0158">Chromosome</keyword>
<dbReference type="PaxDb" id="7159-AAEL011811-PA"/>
<comment type="subunit">
    <text evidence="14">Component of the MCM2-7 complex.</text>
</comment>
<evidence type="ECO:0000256" key="8">
    <source>
        <dbReference type="ARBA" id="ARBA00022806"/>
    </source>
</evidence>
<evidence type="ECO:0000256" key="2">
    <source>
        <dbReference type="ARBA" id="ARBA00004286"/>
    </source>
</evidence>
<dbReference type="PROSITE" id="PS50051">
    <property type="entry name" value="MCM_2"/>
    <property type="match status" value="1"/>
</dbReference>
<dbReference type="InterPro" id="IPR018525">
    <property type="entry name" value="MCM_CS"/>
</dbReference>
<evidence type="ECO:0000256" key="7">
    <source>
        <dbReference type="ARBA" id="ARBA00022801"/>
    </source>
</evidence>
<keyword evidence="9 13" id="KW-0067">ATP-binding</keyword>
<dbReference type="FunFam" id="2.20.28.10:FF:000006">
    <property type="entry name" value="DNA helicase"/>
    <property type="match status" value="1"/>
</dbReference>
<dbReference type="Pfam" id="PF00493">
    <property type="entry name" value="MCM"/>
    <property type="match status" value="1"/>
</dbReference>
<protein>
    <recommendedName>
        <fullName evidence="14">DNA replication licensing factor MCM3</fullName>
        <ecNumber evidence="14">3.6.4.12</ecNumber>
    </recommendedName>
</protein>
<dbReference type="GO" id="GO:0017116">
    <property type="term" value="F:single-stranded DNA helicase activity"/>
    <property type="evidence" value="ECO:0007669"/>
    <property type="project" value="TreeGrafter"/>
</dbReference>
<dbReference type="GO" id="GO:1902975">
    <property type="term" value="P:mitotic DNA replication initiation"/>
    <property type="evidence" value="ECO:0007669"/>
    <property type="project" value="TreeGrafter"/>
</dbReference>
<comment type="similarity">
    <text evidence="3 13">Belongs to the MCM family.</text>
</comment>
<dbReference type="Gene3D" id="3.30.1640.10">
    <property type="entry name" value="mini-chromosome maintenance (MCM) complex, chain A, domain 1"/>
    <property type="match status" value="1"/>
</dbReference>
<dbReference type="InterPro" id="IPR001208">
    <property type="entry name" value="MCM_dom"/>
</dbReference>
<dbReference type="Gene3D" id="2.40.50.140">
    <property type="entry name" value="Nucleic acid-binding proteins"/>
    <property type="match status" value="1"/>
</dbReference>
<dbReference type="InterPro" id="IPR027925">
    <property type="entry name" value="MCM_N"/>
</dbReference>
<dbReference type="GO" id="GO:0016887">
    <property type="term" value="F:ATP hydrolysis activity"/>
    <property type="evidence" value="ECO:0007669"/>
    <property type="project" value="RHEA"/>
</dbReference>
<dbReference type="PRINTS" id="PR01657">
    <property type="entry name" value="MCMFAMILY"/>
</dbReference>
<dbReference type="EC" id="3.6.4.12" evidence="14"/>
<comment type="function">
    <text evidence="14">Acts as component of the MCM2-7 complex (MCM complex) which is the replicative helicase essential for 'once per cell cycle' DNA replication initiation and elongation in eukaryotic cells. The active ATPase sites in the MCM2-7 ring are formed through the interaction surfaces of two neighboring subunits such that a critical structure of a conserved arginine finger motif is provided in trans relative to the ATP-binding site of the Walker A box of the adjacent subunit. The six ATPase active sites, however, are likely to contribute differentially to the complex helicase activity.</text>
</comment>
<dbReference type="SMART" id="SM00382">
    <property type="entry name" value="AAA"/>
    <property type="match status" value="1"/>
</dbReference>
<dbReference type="InterPro" id="IPR056575">
    <property type="entry name" value="WH_MCM3_C"/>
</dbReference>
<evidence type="ECO:0000256" key="5">
    <source>
        <dbReference type="ARBA" id="ARBA00022705"/>
    </source>
</evidence>
<feature type="compositionally biased region" description="Polar residues" evidence="15">
    <location>
        <begin position="726"/>
        <end position="738"/>
    </location>
</feature>
<dbReference type="GO" id="GO:0042555">
    <property type="term" value="C:MCM complex"/>
    <property type="evidence" value="ECO:0007669"/>
    <property type="project" value="UniProtKB-UniRule"/>
</dbReference>
<dbReference type="Proteomes" id="UP000682892">
    <property type="component" value="Unassembled WGS sequence"/>
</dbReference>
<feature type="compositionally biased region" description="Acidic residues" evidence="15">
    <location>
        <begin position="664"/>
        <end position="679"/>
    </location>
</feature>
<comment type="catalytic activity">
    <reaction evidence="14">
        <text>ATP + H2O = ADP + phosphate + H(+)</text>
        <dbReference type="Rhea" id="RHEA:13065"/>
        <dbReference type="ChEBI" id="CHEBI:15377"/>
        <dbReference type="ChEBI" id="CHEBI:15378"/>
        <dbReference type="ChEBI" id="CHEBI:30616"/>
        <dbReference type="ChEBI" id="CHEBI:43474"/>
        <dbReference type="ChEBI" id="CHEBI:456216"/>
        <dbReference type="EC" id="3.6.4.12"/>
    </reaction>
</comment>
<dbReference type="Gene3D" id="2.20.28.10">
    <property type="match status" value="1"/>
</dbReference>
<dbReference type="STRING" id="7159.Q16NY8"/>
<proteinExistence type="inferred from homology"/>
<evidence type="ECO:0000256" key="1">
    <source>
        <dbReference type="ARBA" id="ARBA00004123"/>
    </source>
</evidence>
<keyword evidence="8 14" id="KW-0347">Helicase</keyword>
<keyword evidence="5 14" id="KW-0235">DNA replication</keyword>
<dbReference type="PhylomeDB" id="Q16NY8"/>